<dbReference type="STRING" id="225848.Sps_00095"/>
<keyword evidence="10" id="KW-1185">Reference proteome</keyword>
<gene>
    <name evidence="9" type="ORF">Sps_00095</name>
</gene>
<evidence type="ECO:0000259" key="8">
    <source>
        <dbReference type="Pfam" id="PF07195"/>
    </source>
</evidence>
<keyword evidence="9" id="KW-0966">Cell projection</keyword>
<dbReference type="AlphaFoldDB" id="A0A1S6HIG4"/>
<dbReference type="Proteomes" id="UP000189545">
    <property type="component" value="Chromosome"/>
</dbReference>
<dbReference type="GO" id="GO:0009424">
    <property type="term" value="C:bacterial-type flagellum hook"/>
    <property type="evidence" value="ECO:0007669"/>
    <property type="project" value="UniProtKB-UniRule"/>
</dbReference>
<evidence type="ECO:0000313" key="9">
    <source>
        <dbReference type="EMBL" id="AQS35316.1"/>
    </source>
</evidence>
<dbReference type="PANTHER" id="PTHR30288">
    <property type="entry name" value="FLAGELLAR CAP/ASSEMBLY PROTEIN FLID"/>
    <property type="match status" value="1"/>
</dbReference>
<evidence type="ECO:0000259" key="7">
    <source>
        <dbReference type="Pfam" id="PF02465"/>
    </source>
</evidence>
<organism evidence="9 10">
    <name type="scientific">Shewanella psychrophila</name>
    <dbReference type="NCBI Taxonomy" id="225848"/>
    <lineage>
        <taxon>Bacteria</taxon>
        <taxon>Pseudomonadati</taxon>
        <taxon>Pseudomonadota</taxon>
        <taxon>Gammaproteobacteria</taxon>
        <taxon>Alteromonadales</taxon>
        <taxon>Shewanellaceae</taxon>
        <taxon>Shewanella</taxon>
    </lineage>
</organism>
<reference evidence="9 10" key="1">
    <citation type="submission" date="2016-03" db="EMBL/GenBank/DDBJ databases">
        <title>Complete genome sequence of Shewanella psychrophila WP2, a deep sea bacterium isolated from west Pacific sediment.</title>
        <authorList>
            <person name="Xu G."/>
            <person name="Jian H."/>
        </authorList>
    </citation>
    <scope>NUCLEOTIDE SEQUENCE [LARGE SCALE GENOMIC DNA]</scope>
    <source>
        <strain evidence="9 10">WP2</strain>
    </source>
</reference>
<keyword evidence="5" id="KW-0964">Secreted</keyword>
<protein>
    <recommendedName>
        <fullName evidence="5">Flagellar hook-associated protein 2</fullName>
        <shortName evidence="5">HAP2</shortName>
    </recommendedName>
    <alternativeName>
        <fullName evidence="5">Flagellar cap protein</fullName>
    </alternativeName>
</protein>
<dbReference type="InterPro" id="IPR040026">
    <property type="entry name" value="FliD"/>
</dbReference>
<feature type="domain" description="Flagellar hook-associated protein 2 N-terminal" evidence="7">
    <location>
        <begin position="3"/>
        <end position="98"/>
    </location>
</feature>
<proteinExistence type="inferred from homology"/>
<dbReference type="InterPro" id="IPR003481">
    <property type="entry name" value="FliD_N"/>
</dbReference>
<comment type="function">
    <text evidence="5">Required for morphogenesis and for the elongation of the flagellar filament by facilitating polymerization of the flagellin monomers at the tip of growing filament. Forms a capping structure, which prevents flagellin subunits (transported through the central channel of the flagellum) from leaking out without polymerization at the distal end.</text>
</comment>
<accession>A0A1S6HIG4</accession>
<dbReference type="KEGG" id="spsw:Sps_00095"/>
<comment type="subunit">
    <text evidence="2 5">Homopentamer.</text>
</comment>
<comment type="similarity">
    <text evidence="1 5">Belongs to the FliD family.</text>
</comment>
<dbReference type="Pfam" id="PF07195">
    <property type="entry name" value="FliD_C"/>
    <property type="match status" value="1"/>
</dbReference>
<evidence type="ECO:0000256" key="6">
    <source>
        <dbReference type="SAM" id="MobiDB-lite"/>
    </source>
</evidence>
<dbReference type="GO" id="GO:0007155">
    <property type="term" value="P:cell adhesion"/>
    <property type="evidence" value="ECO:0007669"/>
    <property type="project" value="InterPro"/>
</dbReference>
<evidence type="ECO:0000313" key="10">
    <source>
        <dbReference type="Proteomes" id="UP000189545"/>
    </source>
</evidence>
<keyword evidence="9" id="KW-0969">Cilium</keyword>
<keyword evidence="4 5" id="KW-0975">Bacterial flagellum</keyword>
<keyword evidence="9" id="KW-0282">Flagellum</keyword>
<evidence type="ECO:0000256" key="3">
    <source>
        <dbReference type="ARBA" id="ARBA00023054"/>
    </source>
</evidence>
<dbReference type="GO" id="GO:0009421">
    <property type="term" value="C:bacterial-type flagellum filament cap"/>
    <property type="evidence" value="ECO:0007669"/>
    <property type="project" value="InterPro"/>
</dbReference>
<keyword evidence="3" id="KW-0175">Coiled coil</keyword>
<dbReference type="InterPro" id="IPR010809">
    <property type="entry name" value="FliD_C"/>
</dbReference>
<dbReference type="GO" id="GO:0005576">
    <property type="term" value="C:extracellular region"/>
    <property type="evidence" value="ECO:0007669"/>
    <property type="project" value="UniProtKB-SubCell"/>
</dbReference>
<evidence type="ECO:0000256" key="2">
    <source>
        <dbReference type="ARBA" id="ARBA00011255"/>
    </source>
</evidence>
<dbReference type="OrthoDB" id="9810816at2"/>
<feature type="region of interest" description="Disordered" evidence="6">
    <location>
        <begin position="284"/>
        <end position="313"/>
    </location>
</feature>
<dbReference type="Pfam" id="PF02465">
    <property type="entry name" value="FliD_N"/>
    <property type="match status" value="1"/>
</dbReference>
<name>A0A1S6HIG4_9GAMM</name>
<sequence length="455" mass="49910">MISGMSAAQFAEQIIMAERMGKDQLYKNQMDRYQAQLDAYSVLEKSLNSMTSKLDKIDSDAFDEKTVSVSDDNASVTVGSDAPEGNYELLVKQLAQAHQLTKNFASEDATGLPTSGDFTIEIAGETLTLDMGAINGDGSITISQFRDHINNHADNPGVQASLVRTGGSVEFMLTSTETGTASEITVLDNGTDFGMTERRKAQDALAELNGIEIKSSSNYLENVIDGMTVELKKVHESGQPSIITVGTDFESSEQAVKDFVDAFNLLMDQVNKLTRTMGSEVADEINDKKKDDDDDDDDDDSSSGNSSITEDQLGVLKGDSSVRMLQNNMRQAAFVASPNGMRLSDIGIEMTRDGKLKIDDDKLSEALKSDPSAVKAMFTDDKGYVSRLDDIIDPFTKSDGYLDLKQGNLDKQVSRIEDNMERHDYHMQQRYQVYLAQFTAMEANIMKMSSASGLF</sequence>
<evidence type="ECO:0000256" key="4">
    <source>
        <dbReference type="ARBA" id="ARBA00023143"/>
    </source>
</evidence>
<dbReference type="PANTHER" id="PTHR30288:SF0">
    <property type="entry name" value="FLAGELLAR HOOK-ASSOCIATED PROTEIN 2"/>
    <property type="match status" value="1"/>
</dbReference>
<dbReference type="RefSeq" id="WP_077750681.1">
    <property type="nucleotide sequence ID" value="NZ_CP014782.1"/>
</dbReference>
<evidence type="ECO:0000256" key="5">
    <source>
        <dbReference type="RuleBase" id="RU362066"/>
    </source>
</evidence>
<comment type="subcellular location">
    <subcellularLocation>
        <location evidence="5">Secreted</location>
    </subcellularLocation>
    <subcellularLocation>
        <location evidence="5">Bacterial flagellum</location>
    </subcellularLocation>
</comment>
<evidence type="ECO:0000256" key="1">
    <source>
        <dbReference type="ARBA" id="ARBA00009764"/>
    </source>
</evidence>
<feature type="compositionally biased region" description="Acidic residues" evidence="6">
    <location>
        <begin position="292"/>
        <end position="301"/>
    </location>
</feature>
<dbReference type="EMBL" id="CP014782">
    <property type="protein sequence ID" value="AQS35316.1"/>
    <property type="molecule type" value="Genomic_DNA"/>
</dbReference>
<feature type="domain" description="Flagellar hook-associated protein 2 C-terminal" evidence="8">
    <location>
        <begin position="201"/>
        <end position="449"/>
    </location>
</feature>
<dbReference type="GO" id="GO:0071973">
    <property type="term" value="P:bacterial-type flagellum-dependent cell motility"/>
    <property type="evidence" value="ECO:0007669"/>
    <property type="project" value="TreeGrafter"/>
</dbReference>